<accession>A0A1I5R9C2</accession>
<proteinExistence type="predicted"/>
<gene>
    <name evidence="2" type="ORF">SAMN05444277_101143</name>
</gene>
<protein>
    <submittedName>
        <fullName evidence="2">Uncharacterized protein</fullName>
    </submittedName>
</protein>
<dbReference type="Proteomes" id="UP000199031">
    <property type="component" value="Unassembled WGS sequence"/>
</dbReference>
<keyword evidence="3" id="KW-1185">Reference proteome</keyword>
<dbReference type="AlphaFoldDB" id="A0A1I5R9C2"/>
<reference evidence="2 3" key="1">
    <citation type="submission" date="2016-10" db="EMBL/GenBank/DDBJ databases">
        <authorList>
            <person name="de Groot N.N."/>
        </authorList>
    </citation>
    <scope>NUCLEOTIDE SEQUENCE [LARGE SCALE GENOMIC DNA]</scope>
    <source>
        <strain evidence="2 3">DSM 28286</strain>
    </source>
</reference>
<keyword evidence="1" id="KW-1133">Transmembrane helix</keyword>
<name>A0A1I5R9C2_9BACT</name>
<evidence type="ECO:0000313" key="3">
    <source>
        <dbReference type="Proteomes" id="UP000199031"/>
    </source>
</evidence>
<feature type="transmembrane region" description="Helical" evidence="1">
    <location>
        <begin position="20"/>
        <end position="38"/>
    </location>
</feature>
<organism evidence="2 3">
    <name type="scientific">Parafilimonas terrae</name>
    <dbReference type="NCBI Taxonomy" id="1465490"/>
    <lineage>
        <taxon>Bacteria</taxon>
        <taxon>Pseudomonadati</taxon>
        <taxon>Bacteroidota</taxon>
        <taxon>Chitinophagia</taxon>
        <taxon>Chitinophagales</taxon>
        <taxon>Chitinophagaceae</taxon>
        <taxon>Parafilimonas</taxon>
    </lineage>
</organism>
<keyword evidence="1" id="KW-0812">Transmembrane</keyword>
<dbReference type="EMBL" id="FOXQ01000001">
    <property type="protein sequence ID" value="SFP55132.1"/>
    <property type="molecule type" value="Genomic_DNA"/>
</dbReference>
<evidence type="ECO:0000313" key="2">
    <source>
        <dbReference type="EMBL" id="SFP55132.1"/>
    </source>
</evidence>
<dbReference type="STRING" id="1465490.SAMN05444277_101143"/>
<sequence length="50" mass="5457">MPGTNTSLPDQIFISDYSAANLFSIIIKTIIAFTLHILKYAASCFTIAGY</sequence>
<evidence type="ECO:0000256" key="1">
    <source>
        <dbReference type="SAM" id="Phobius"/>
    </source>
</evidence>
<keyword evidence="1" id="KW-0472">Membrane</keyword>